<sequence length="277" mass="31066">MNSEKRNEELLREASALGDEDAIRKLIECGVDVNSQHSMNGWTGLHWAAKRGHASIVRLLLSHGADPSITSVYGESSFAVAKNEDIHNILSGNSECPLEYQAKSPLPITPNYISNPALAPKIDKEIWNSDIVHSNSLVENESKRKYEEEIVLKVRIAESLDPDFIEIEVPLKDLTYENVYKICCEELDVSPKNVLKLRKLPNTIIRKDKDVLRFQNFQELELVLKLSNGTPKQQSIKIPVSDTVSLESNKGINNNNLASNLPLAKKSNYCKNGTILY</sequence>
<evidence type="ECO:0000256" key="2">
    <source>
        <dbReference type="ARBA" id="ARBA00004613"/>
    </source>
</evidence>
<keyword evidence="10" id="KW-0040">ANK repeat</keyword>
<keyword evidence="12" id="KW-1185">Reference proteome</keyword>
<dbReference type="PROSITE" id="PS50297">
    <property type="entry name" value="ANK_REP_REGION"/>
    <property type="match status" value="1"/>
</dbReference>
<dbReference type="SMART" id="SM00248">
    <property type="entry name" value="ANK"/>
    <property type="match status" value="2"/>
</dbReference>
<keyword evidence="6" id="KW-0800">Toxin</keyword>
<proteinExistence type="predicted"/>
<organism evidence="11 12">
    <name type="scientific">Trichonephila inaurata madagascariensis</name>
    <dbReference type="NCBI Taxonomy" id="2747483"/>
    <lineage>
        <taxon>Eukaryota</taxon>
        <taxon>Metazoa</taxon>
        <taxon>Ecdysozoa</taxon>
        <taxon>Arthropoda</taxon>
        <taxon>Chelicerata</taxon>
        <taxon>Arachnida</taxon>
        <taxon>Araneae</taxon>
        <taxon>Araneomorphae</taxon>
        <taxon>Entelegynae</taxon>
        <taxon>Araneoidea</taxon>
        <taxon>Nephilidae</taxon>
        <taxon>Trichonephila</taxon>
        <taxon>Trichonephila inaurata</taxon>
    </lineage>
</organism>
<keyword evidence="3" id="KW-0268">Exocytosis</keyword>
<protein>
    <submittedName>
        <fullName evidence="11">Ankyrin repeat domain-containing protein 40</fullName>
    </submittedName>
</protein>
<evidence type="ECO:0000256" key="4">
    <source>
        <dbReference type="ARBA" id="ARBA00022525"/>
    </source>
</evidence>
<reference evidence="11" key="1">
    <citation type="submission" date="2020-08" db="EMBL/GenBank/DDBJ databases">
        <title>Multicomponent nature underlies the extraordinary mechanical properties of spider dragline silk.</title>
        <authorList>
            <person name="Kono N."/>
            <person name="Nakamura H."/>
            <person name="Mori M."/>
            <person name="Yoshida Y."/>
            <person name="Ohtoshi R."/>
            <person name="Malay A.D."/>
            <person name="Moran D.A.P."/>
            <person name="Tomita M."/>
            <person name="Numata K."/>
            <person name="Arakawa K."/>
        </authorList>
    </citation>
    <scope>NUCLEOTIDE SEQUENCE</scope>
</reference>
<name>A0A8X6Y1B7_9ARAC</name>
<dbReference type="GO" id="GO:0090729">
    <property type="term" value="F:toxin activity"/>
    <property type="evidence" value="ECO:0007669"/>
    <property type="project" value="UniProtKB-KW"/>
</dbReference>
<keyword evidence="7" id="KW-0528">Neurotoxin</keyword>
<dbReference type="PANTHER" id="PTHR24192:SF3">
    <property type="entry name" value="ANKYRIN REPEAT DOMAIN 40"/>
    <property type="match status" value="1"/>
</dbReference>
<evidence type="ECO:0000256" key="7">
    <source>
        <dbReference type="ARBA" id="ARBA00022699"/>
    </source>
</evidence>
<dbReference type="PROSITE" id="PS50088">
    <property type="entry name" value="ANK_REPEAT"/>
    <property type="match status" value="1"/>
</dbReference>
<dbReference type="GO" id="GO:0044218">
    <property type="term" value="C:other organism cell membrane"/>
    <property type="evidence" value="ECO:0007669"/>
    <property type="project" value="UniProtKB-KW"/>
</dbReference>
<dbReference type="PANTHER" id="PTHR24192">
    <property type="entry name" value="ANKYRIN REPEAT DOMAIN 40"/>
    <property type="match status" value="1"/>
</dbReference>
<dbReference type="GO" id="GO:0006887">
    <property type="term" value="P:exocytosis"/>
    <property type="evidence" value="ECO:0007669"/>
    <property type="project" value="UniProtKB-KW"/>
</dbReference>
<feature type="repeat" description="ANK" evidence="10">
    <location>
        <begin position="40"/>
        <end position="72"/>
    </location>
</feature>
<dbReference type="InterPro" id="IPR039195">
    <property type="entry name" value="ANKRD40"/>
</dbReference>
<dbReference type="OrthoDB" id="496981at2759"/>
<dbReference type="Gene3D" id="1.25.40.20">
    <property type="entry name" value="Ankyrin repeat-containing domain"/>
    <property type="match status" value="1"/>
</dbReference>
<evidence type="ECO:0000256" key="1">
    <source>
        <dbReference type="ARBA" id="ARBA00004175"/>
    </source>
</evidence>
<dbReference type="SUPFAM" id="SSF48403">
    <property type="entry name" value="Ankyrin repeat"/>
    <property type="match status" value="1"/>
</dbReference>
<keyword evidence="9" id="KW-0472">Membrane</keyword>
<evidence type="ECO:0000313" key="12">
    <source>
        <dbReference type="Proteomes" id="UP000886998"/>
    </source>
</evidence>
<dbReference type="InterPro" id="IPR036770">
    <property type="entry name" value="Ankyrin_rpt-contain_sf"/>
</dbReference>
<evidence type="ECO:0000256" key="3">
    <source>
        <dbReference type="ARBA" id="ARBA00022483"/>
    </source>
</evidence>
<dbReference type="GO" id="GO:0005576">
    <property type="term" value="C:extracellular region"/>
    <property type="evidence" value="ECO:0007669"/>
    <property type="project" value="UniProtKB-SubCell"/>
</dbReference>
<evidence type="ECO:0000256" key="9">
    <source>
        <dbReference type="ARBA" id="ARBA00023298"/>
    </source>
</evidence>
<dbReference type="AlphaFoldDB" id="A0A8X6Y1B7"/>
<evidence type="ECO:0000256" key="8">
    <source>
        <dbReference type="ARBA" id="ARBA00023028"/>
    </source>
</evidence>
<evidence type="ECO:0000256" key="5">
    <source>
        <dbReference type="ARBA" id="ARBA00022537"/>
    </source>
</evidence>
<keyword evidence="4" id="KW-0964">Secreted</keyword>
<comment type="subcellular location">
    <subcellularLocation>
        <location evidence="2">Secreted</location>
    </subcellularLocation>
    <subcellularLocation>
        <location evidence="1">Target cell membrane</location>
    </subcellularLocation>
</comment>
<keyword evidence="5" id="KW-1052">Target cell membrane</keyword>
<dbReference type="Pfam" id="PF12796">
    <property type="entry name" value="Ank_2"/>
    <property type="match status" value="1"/>
</dbReference>
<comment type="caution">
    <text evidence="11">The sequence shown here is derived from an EMBL/GenBank/DDBJ whole genome shotgun (WGS) entry which is preliminary data.</text>
</comment>
<evidence type="ECO:0000313" key="11">
    <source>
        <dbReference type="EMBL" id="GFY63507.1"/>
    </source>
</evidence>
<dbReference type="EMBL" id="BMAV01014806">
    <property type="protein sequence ID" value="GFY63507.1"/>
    <property type="molecule type" value="Genomic_DNA"/>
</dbReference>
<accession>A0A8X6Y1B7</accession>
<dbReference type="InterPro" id="IPR002110">
    <property type="entry name" value="Ankyrin_rpt"/>
</dbReference>
<dbReference type="Proteomes" id="UP000886998">
    <property type="component" value="Unassembled WGS sequence"/>
</dbReference>
<evidence type="ECO:0000256" key="10">
    <source>
        <dbReference type="PROSITE-ProRule" id="PRU00023"/>
    </source>
</evidence>
<keyword evidence="8" id="KW-0638">Presynaptic neurotoxin</keyword>
<evidence type="ECO:0000256" key="6">
    <source>
        <dbReference type="ARBA" id="ARBA00022656"/>
    </source>
</evidence>
<dbReference type="GO" id="GO:0044231">
    <property type="term" value="C:host cell presynaptic membrane"/>
    <property type="evidence" value="ECO:0007669"/>
    <property type="project" value="UniProtKB-KW"/>
</dbReference>
<keyword evidence="9" id="KW-1053">Target membrane</keyword>
<gene>
    <name evidence="11" type="primary">Ankrd40</name>
    <name evidence="11" type="ORF">TNIN_353751</name>
</gene>